<dbReference type="RefSeq" id="XP_024327274.1">
    <property type="nucleotide sequence ID" value="XM_024465182.1"/>
</dbReference>
<dbReference type="AlphaFoldDB" id="A0A177AJN8"/>
<dbReference type="EMBL" id="KV441388">
    <property type="protein sequence ID" value="OAF62000.1"/>
    <property type="molecule type" value="Genomic_DNA"/>
</dbReference>
<protein>
    <submittedName>
        <fullName evidence="1">Uncharacterized protein</fullName>
    </submittedName>
</protein>
<dbReference type="Proteomes" id="UP000077154">
    <property type="component" value="Unassembled WGS sequence"/>
</dbReference>
<sequence length="479" mass="53345">MSIARLAPEVQQIQQSAPFIDTYTDAATTLLRARPVEQHATLTMPHAHPPPKRWTSPRGWGARHINDDAPFNLWDEAKRDYRFLKKGAEYDWCRDKFGDGQIASYGWFMTIDTKSPPKPVPLTVGCMPVIFTNMGEKLWSLTPKTCYANPRVSNPCPEVQWERMTSPTKDQNIAILTALEPLANVRAIIYMPHWTIVELEYGDGRVYQPGSLPGTVGVRTTLYHHEEEPFYKTLSKMTCHRRLDPTQQSGASDPTPQDTTNYIQECAFVSPGCRLESGLGMVGSQNERVNAATSAGVKLWNINGKEALTVSHHGFLNSKEVYHPFASGVKIGEVFDERPELDISLVELVSDVSRKFRNDCYFQGETPKLLLRGSDIVKGSWFEVDGMSSGLVSLLTYASVFCKPPRPLGHPEIDYRHWESHSLSAMFGVVNNTICEGMCGAPIVECESGGVAGFFHLSDGFNCLAAQLDDLVAEGWQIA</sequence>
<gene>
    <name evidence="1" type="ORF">VC83_01507</name>
</gene>
<reference evidence="1" key="1">
    <citation type="submission" date="2016-03" db="EMBL/GenBank/DDBJ databases">
        <title>Updated assembly of Pseudogymnoascus destructans, the fungus causing white-nose syndrome of bats.</title>
        <authorList>
            <person name="Palmer J.M."/>
            <person name="Drees K.P."/>
            <person name="Foster J.T."/>
            <person name="Lindner D.L."/>
        </authorList>
    </citation>
    <scope>NUCLEOTIDE SEQUENCE [LARGE SCALE GENOMIC DNA]</scope>
    <source>
        <strain evidence="1">20631-21</strain>
    </source>
</reference>
<dbReference type="eggNOG" id="ENOG502SNJ5">
    <property type="taxonomic scope" value="Eukaryota"/>
</dbReference>
<dbReference type="OrthoDB" id="5361958at2759"/>
<proteinExistence type="predicted"/>
<evidence type="ECO:0000313" key="1">
    <source>
        <dbReference type="EMBL" id="OAF62000.1"/>
    </source>
</evidence>
<accession>A0A177AJN8</accession>
<name>A0A177AJN8_9PEZI</name>
<organism evidence="1">
    <name type="scientific">Pseudogymnoascus destructans</name>
    <dbReference type="NCBI Taxonomy" id="655981"/>
    <lineage>
        <taxon>Eukaryota</taxon>
        <taxon>Fungi</taxon>
        <taxon>Dikarya</taxon>
        <taxon>Ascomycota</taxon>
        <taxon>Pezizomycotina</taxon>
        <taxon>Leotiomycetes</taxon>
        <taxon>Thelebolales</taxon>
        <taxon>Thelebolaceae</taxon>
        <taxon>Pseudogymnoascus</taxon>
    </lineage>
</organism>
<dbReference type="GeneID" id="36284596"/>
<dbReference type="VEuPathDB" id="FungiDB:GMDG_01998"/>